<dbReference type="InterPro" id="IPR018357">
    <property type="entry name" value="Hexapep_transf_CS"/>
</dbReference>
<gene>
    <name evidence="4" type="ORF">EGH21_19725</name>
</gene>
<evidence type="ECO:0000256" key="2">
    <source>
        <dbReference type="ARBA" id="ARBA00022679"/>
    </source>
</evidence>
<dbReference type="PANTHER" id="PTHR23416:SF23">
    <property type="entry name" value="ACETYLTRANSFERASE C18B11.09C-RELATED"/>
    <property type="match status" value="1"/>
</dbReference>
<dbReference type="InterPro" id="IPR011004">
    <property type="entry name" value="Trimer_LpxA-like_sf"/>
</dbReference>
<dbReference type="PROSITE" id="PS00101">
    <property type="entry name" value="HEXAPEP_TRANSFERASES"/>
    <property type="match status" value="1"/>
</dbReference>
<keyword evidence="2" id="KW-0808">Transferase</keyword>
<accession>A0AAW4PYT4</accession>
<comment type="caution">
    <text evidence="4">The sequence shown here is derived from an EMBL/GenBank/DDBJ whole genome shotgun (WGS) entry which is preliminary data.</text>
</comment>
<dbReference type="CDD" id="cd03357">
    <property type="entry name" value="LbH_MAT_GAT"/>
    <property type="match status" value="1"/>
</dbReference>
<dbReference type="AlphaFoldDB" id="A0AAW4PYT4"/>
<dbReference type="InterPro" id="IPR051159">
    <property type="entry name" value="Hexapeptide_acetyltransf"/>
</dbReference>
<comment type="similarity">
    <text evidence="1">Belongs to the transferase hexapeptide repeat family.</text>
</comment>
<reference evidence="4 5" key="1">
    <citation type="submission" date="2021-06" db="EMBL/GenBank/DDBJ databases">
        <title>Halomicroarcula sp. a new haloarchaeum isolated from saline soil.</title>
        <authorList>
            <person name="Duran-Viseras A."/>
            <person name="Sanchez-Porro C."/>
            <person name="Ventosa A."/>
        </authorList>
    </citation>
    <scope>NUCLEOTIDE SEQUENCE [LARGE SCALE GENOMIC DNA]</scope>
    <source>
        <strain evidence="4 5">F13</strain>
    </source>
</reference>
<dbReference type="Proteomes" id="UP001430377">
    <property type="component" value="Unassembled WGS sequence"/>
</dbReference>
<name>A0AAW4PYT4_9EURY</name>
<evidence type="ECO:0000313" key="5">
    <source>
        <dbReference type="Proteomes" id="UP001430377"/>
    </source>
</evidence>
<dbReference type="PANTHER" id="PTHR23416">
    <property type="entry name" value="SIALIC ACID SYNTHASE-RELATED"/>
    <property type="match status" value="1"/>
</dbReference>
<dbReference type="SMART" id="SM01266">
    <property type="entry name" value="Mac"/>
    <property type="match status" value="1"/>
</dbReference>
<evidence type="ECO:0000313" key="4">
    <source>
        <dbReference type="EMBL" id="MBX0325259.1"/>
    </source>
</evidence>
<dbReference type="InterPro" id="IPR024688">
    <property type="entry name" value="Mac_dom"/>
</dbReference>
<dbReference type="Pfam" id="PF00132">
    <property type="entry name" value="Hexapep"/>
    <property type="match status" value="1"/>
</dbReference>
<proteinExistence type="inferred from homology"/>
<organism evidence="4 5">
    <name type="scientific">Haloarcula rubra</name>
    <dbReference type="NCBI Taxonomy" id="2487747"/>
    <lineage>
        <taxon>Archaea</taxon>
        <taxon>Methanobacteriati</taxon>
        <taxon>Methanobacteriota</taxon>
        <taxon>Stenosarchaea group</taxon>
        <taxon>Halobacteria</taxon>
        <taxon>Halobacteriales</taxon>
        <taxon>Haloarculaceae</taxon>
        <taxon>Haloarcula</taxon>
    </lineage>
</organism>
<protein>
    <submittedName>
        <fullName evidence="4">Sugar O-acetyltransferase</fullName>
    </submittedName>
</protein>
<dbReference type="GO" id="GO:0008374">
    <property type="term" value="F:O-acyltransferase activity"/>
    <property type="evidence" value="ECO:0007669"/>
    <property type="project" value="TreeGrafter"/>
</dbReference>
<dbReference type="GO" id="GO:0005829">
    <property type="term" value="C:cytosol"/>
    <property type="evidence" value="ECO:0007669"/>
    <property type="project" value="TreeGrafter"/>
</dbReference>
<dbReference type="GO" id="GO:0016407">
    <property type="term" value="F:acetyltransferase activity"/>
    <property type="evidence" value="ECO:0007669"/>
    <property type="project" value="InterPro"/>
</dbReference>
<evidence type="ECO:0000256" key="1">
    <source>
        <dbReference type="ARBA" id="ARBA00007274"/>
    </source>
</evidence>
<evidence type="ECO:0000259" key="3">
    <source>
        <dbReference type="SMART" id="SM01266"/>
    </source>
</evidence>
<feature type="domain" description="Maltose/galactoside acetyltransferase" evidence="3">
    <location>
        <begin position="5"/>
        <end position="59"/>
    </location>
</feature>
<keyword evidence="5" id="KW-1185">Reference proteome</keyword>
<dbReference type="Pfam" id="PF12464">
    <property type="entry name" value="Mac"/>
    <property type="match status" value="1"/>
</dbReference>
<sequence length="188" mass="20669">MASEKEKMLNGELYAADDPELVAERNHARNLTRRYNRTAPDNHETRRKLLEDLFGSLGEECHVEPPFRCDYGYNIHVGENFYANFDCVILDVCRVNIGQNCQIGPGVHIYTATHSLDATERVKGLEYGKPVTVGDNVWIGGQAVLNPGVTVGDDVVIGSGAVVTEDIPDDVVVQGNPATIVKELETDE</sequence>
<dbReference type="SUPFAM" id="SSF51161">
    <property type="entry name" value="Trimeric LpxA-like enzymes"/>
    <property type="match status" value="1"/>
</dbReference>
<dbReference type="EMBL" id="RKLR01000012">
    <property type="protein sequence ID" value="MBX0325259.1"/>
    <property type="molecule type" value="Genomic_DNA"/>
</dbReference>
<dbReference type="RefSeq" id="WP_220620126.1">
    <property type="nucleotide sequence ID" value="NZ_RKLR01000012.1"/>
</dbReference>
<dbReference type="FunFam" id="2.160.10.10:FF:000008">
    <property type="entry name" value="Maltose O-acetyltransferase"/>
    <property type="match status" value="1"/>
</dbReference>
<dbReference type="Gene3D" id="2.160.10.10">
    <property type="entry name" value="Hexapeptide repeat proteins"/>
    <property type="match status" value="1"/>
</dbReference>
<dbReference type="InterPro" id="IPR001451">
    <property type="entry name" value="Hexapep"/>
</dbReference>